<evidence type="ECO:0008006" key="3">
    <source>
        <dbReference type="Google" id="ProtNLM"/>
    </source>
</evidence>
<name>A0ABV7J8T7_9RHOB</name>
<sequence length="66" mass="7557">MAQEKRYLSNKESADLIGMSESYLNQDRYLAKASGATPRFPFIRIGRTIKYDRDILAQIMAQSLVD</sequence>
<dbReference type="Proteomes" id="UP001595547">
    <property type="component" value="Unassembled WGS sequence"/>
</dbReference>
<dbReference type="RefSeq" id="WP_380074196.1">
    <property type="nucleotide sequence ID" value="NZ_JBHRTO010000002.1"/>
</dbReference>
<comment type="caution">
    <text evidence="1">The sequence shown here is derived from an EMBL/GenBank/DDBJ whole genome shotgun (WGS) entry which is preliminary data.</text>
</comment>
<evidence type="ECO:0000313" key="1">
    <source>
        <dbReference type="EMBL" id="MFC3182533.1"/>
    </source>
</evidence>
<evidence type="ECO:0000313" key="2">
    <source>
        <dbReference type="Proteomes" id="UP001595547"/>
    </source>
</evidence>
<gene>
    <name evidence="1" type="ORF">ACFOGH_16160</name>
</gene>
<dbReference type="EMBL" id="JBHRTO010000002">
    <property type="protein sequence ID" value="MFC3182533.1"/>
    <property type="molecule type" value="Genomic_DNA"/>
</dbReference>
<proteinExistence type="predicted"/>
<reference evidence="2" key="1">
    <citation type="journal article" date="2019" name="Int. J. Syst. Evol. Microbiol.">
        <title>The Global Catalogue of Microorganisms (GCM) 10K type strain sequencing project: providing services to taxonomists for standard genome sequencing and annotation.</title>
        <authorList>
            <consortium name="The Broad Institute Genomics Platform"/>
            <consortium name="The Broad Institute Genome Sequencing Center for Infectious Disease"/>
            <person name="Wu L."/>
            <person name="Ma J."/>
        </authorList>
    </citation>
    <scope>NUCLEOTIDE SEQUENCE [LARGE SCALE GENOMIC DNA]</scope>
    <source>
        <strain evidence="2">KCTC 52039</strain>
    </source>
</reference>
<accession>A0ABV7J8T7</accession>
<organism evidence="1 2">
    <name type="scientific">Cypionkella sinensis</name>
    <dbReference type="NCBI Taxonomy" id="1756043"/>
    <lineage>
        <taxon>Bacteria</taxon>
        <taxon>Pseudomonadati</taxon>
        <taxon>Pseudomonadota</taxon>
        <taxon>Alphaproteobacteria</taxon>
        <taxon>Rhodobacterales</taxon>
        <taxon>Paracoccaceae</taxon>
        <taxon>Cypionkella</taxon>
    </lineage>
</organism>
<protein>
    <recommendedName>
        <fullName evidence="3">DNA-binding protein</fullName>
    </recommendedName>
</protein>
<keyword evidence="2" id="KW-1185">Reference proteome</keyword>